<evidence type="ECO:0000313" key="2">
    <source>
        <dbReference type="EMBL" id="PTQ87534.1"/>
    </source>
</evidence>
<keyword evidence="3" id="KW-1185">Reference proteome</keyword>
<reference evidence="2 3" key="1">
    <citation type="submission" date="2018-04" db="EMBL/GenBank/DDBJ databases">
        <title>Genomic Encyclopedia of Archaeal and Bacterial Type Strains, Phase II (KMG-II): from individual species to whole genera.</title>
        <authorList>
            <person name="Goeker M."/>
        </authorList>
    </citation>
    <scope>NUCLEOTIDE SEQUENCE [LARGE SCALE GENOMIC DNA]</scope>
    <source>
        <strain evidence="2 3">DSM 5822</strain>
    </source>
</reference>
<dbReference type="Proteomes" id="UP000244223">
    <property type="component" value="Unassembled WGS sequence"/>
</dbReference>
<name>A0A2T5IUI0_9GAMM</name>
<dbReference type="RefSeq" id="WP_107866752.1">
    <property type="nucleotide sequence ID" value="NZ_QAON01000018.1"/>
</dbReference>
<accession>A0A2T5IUI0</accession>
<protein>
    <submittedName>
        <fullName evidence="2">PA14 domain-containing protein</fullName>
    </submittedName>
</protein>
<dbReference type="EMBL" id="QAON01000018">
    <property type="protein sequence ID" value="PTQ87534.1"/>
    <property type="molecule type" value="Genomic_DNA"/>
</dbReference>
<evidence type="ECO:0000313" key="3">
    <source>
        <dbReference type="Proteomes" id="UP000244223"/>
    </source>
</evidence>
<dbReference type="PROSITE" id="PS51257">
    <property type="entry name" value="PROKAR_LIPOPROTEIN"/>
    <property type="match status" value="1"/>
</dbReference>
<dbReference type="SMART" id="SM00758">
    <property type="entry name" value="PA14"/>
    <property type="match status" value="1"/>
</dbReference>
<organism evidence="2 3">
    <name type="scientific">Agitococcus lubricus</name>
    <dbReference type="NCBI Taxonomy" id="1077255"/>
    <lineage>
        <taxon>Bacteria</taxon>
        <taxon>Pseudomonadati</taxon>
        <taxon>Pseudomonadota</taxon>
        <taxon>Gammaproteobacteria</taxon>
        <taxon>Moraxellales</taxon>
        <taxon>Moraxellaceae</taxon>
        <taxon>Agitococcus</taxon>
    </lineage>
</organism>
<feature type="domain" description="PA14" evidence="1">
    <location>
        <begin position="305"/>
        <end position="455"/>
    </location>
</feature>
<dbReference type="SUPFAM" id="SSF56988">
    <property type="entry name" value="Anthrax protective antigen"/>
    <property type="match status" value="1"/>
</dbReference>
<dbReference type="PROSITE" id="PS51820">
    <property type="entry name" value="PA14"/>
    <property type="match status" value="1"/>
</dbReference>
<dbReference type="AlphaFoldDB" id="A0A2T5IUI0"/>
<proteinExistence type="predicted"/>
<dbReference type="InterPro" id="IPR011658">
    <property type="entry name" value="PA14_dom"/>
</dbReference>
<sequence>MTVTRFSWTVLSSTLILCACNNNHDAGLSSKNTSASIATQQITVTPSLGKITNANVILRNARSGAEIGKGNTGSSGFVVFNIPKTVDTIVVEVSGNSSAQYFDEAKGVQNFPSNVTLRAASSVVTNTHLGVSILTEAAVQRAESLPDGLSQVSNINQANTEVGQALGMSNITQAPTLIGSDTDYQQLQDDAASRYALQLAALVKAASDKVSGNTPALALLDKLAKDLSDGLLDGKTGSSPLSDIPYAELASVFAASWQLAMQDIVNSLANNAVQQALTTQVINNVDVKDVINGEIVDGDGVFGGEDKKPWKGEIFLLAEGTPKLPDFSQLSAIGTLFTEQINVPEQSFDAPFPGVPSNRFEWFGVRYQGPLTVKADGSYQFELRSDDGSKLYIDNQLVIDNDYTHAPYSVGNTMQLTKGVHTLRVEYFQGPRYQVALQLFGYKVGTPKQLLTPMLE</sequence>
<dbReference type="OrthoDB" id="9816557at2"/>
<evidence type="ECO:0000259" key="1">
    <source>
        <dbReference type="PROSITE" id="PS51820"/>
    </source>
</evidence>
<dbReference type="Pfam" id="PF07691">
    <property type="entry name" value="PA14"/>
    <property type="match status" value="1"/>
</dbReference>
<dbReference type="Gene3D" id="3.90.182.10">
    <property type="entry name" value="Toxin - Anthrax Protective Antigen,domain 1"/>
    <property type="match status" value="1"/>
</dbReference>
<gene>
    <name evidence="2" type="ORF">C8N29_11829</name>
</gene>
<dbReference type="InterPro" id="IPR037524">
    <property type="entry name" value="PA14/GLEYA"/>
</dbReference>
<comment type="caution">
    <text evidence="2">The sequence shown here is derived from an EMBL/GenBank/DDBJ whole genome shotgun (WGS) entry which is preliminary data.</text>
</comment>